<dbReference type="STRING" id="419475.A8A54_22860"/>
<dbReference type="InterPro" id="IPR010065">
    <property type="entry name" value="AA_ABC_transptr_permease_3TM"/>
</dbReference>
<accession>A0A1A9FW19</accession>
<evidence type="ECO:0000256" key="3">
    <source>
        <dbReference type="ARBA" id="ARBA00010072"/>
    </source>
</evidence>
<dbReference type="GO" id="GO:0006865">
    <property type="term" value="P:amino acid transport"/>
    <property type="evidence" value="ECO:0007669"/>
    <property type="project" value="UniProtKB-KW"/>
</dbReference>
<gene>
    <name evidence="12" type="ORF">CEV34_3447</name>
</gene>
<comment type="subcellular location">
    <subcellularLocation>
        <location evidence="2">Cell inner membrane</location>
        <topology evidence="2">Multi-pass membrane protein</topology>
    </subcellularLocation>
    <subcellularLocation>
        <location evidence="10">Cell membrane</location>
        <topology evidence="10">Multi-pass membrane protein</topology>
    </subcellularLocation>
</comment>
<keyword evidence="5" id="KW-1003">Cell membrane</keyword>
<comment type="caution">
    <text evidence="12">The sequence shown here is derived from an EMBL/GenBank/DDBJ whole genome shotgun (WGS) entry which is preliminary data.</text>
</comment>
<evidence type="ECO:0000259" key="11">
    <source>
        <dbReference type="PROSITE" id="PS50928"/>
    </source>
</evidence>
<feature type="transmembrane region" description="Helical" evidence="10">
    <location>
        <begin position="187"/>
        <end position="208"/>
    </location>
</feature>
<proteinExistence type="inferred from homology"/>
<feature type="domain" description="ABC transmembrane type-1" evidence="11">
    <location>
        <begin position="19"/>
        <end position="208"/>
    </location>
</feature>
<dbReference type="RefSeq" id="WP_007881092.1">
    <property type="nucleotide sequence ID" value="NZ_CP015776.1"/>
</dbReference>
<dbReference type="CDD" id="cd06261">
    <property type="entry name" value="TM_PBP2"/>
    <property type="match status" value="1"/>
</dbReference>
<dbReference type="AlphaFoldDB" id="A0A1A9FW19"/>
<evidence type="ECO:0000256" key="4">
    <source>
        <dbReference type="ARBA" id="ARBA00022448"/>
    </source>
</evidence>
<sequence>MYQFDWSVIQDGQLWLNAIGVTVAYAAVTSLAGLLIGVFLGLALVARIPVLTLLINAYIHLFRCTPLLVQIVWFFYALPMLTGYTLPDWFAAGLGLTLYMAAFSAEIFRAGVISIDRGQWEASTVLGFSYFTKMRHIILPQATRRMIPPIVSQTILQLKNTSLLSVVAVPDLMYAAGSLTMETYRPLEVYTFAALLYLAILTPVTLIANRFEIKH</sequence>
<keyword evidence="9 10" id="KW-0472">Membrane</keyword>
<dbReference type="InterPro" id="IPR035906">
    <property type="entry name" value="MetI-like_sf"/>
</dbReference>
<evidence type="ECO:0000256" key="6">
    <source>
        <dbReference type="ARBA" id="ARBA00022692"/>
    </source>
</evidence>
<feature type="transmembrane region" description="Helical" evidence="10">
    <location>
        <begin position="23"/>
        <end position="45"/>
    </location>
</feature>
<evidence type="ECO:0000256" key="9">
    <source>
        <dbReference type="ARBA" id="ARBA00023136"/>
    </source>
</evidence>
<evidence type="ECO:0000256" key="5">
    <source>
        <dbReference type="ARBA" id="ARBA00022475"/>
    </source>
</evidence>
<dbReference type="PANTHER" id="PTHR30614">
    <property type="entry name" value="MEMBRANE COMPONENT OF AMINO ACID ABC TRANSPORTER"/>
    <property type="match status" value="1"/>
</dbReference>
<keyword evidence="7" id="KW-0029">Amino-acid transport</keyword>
<evidence type="ECO:0000256" key="1">
    <source>
        <dbReference type="ARBA" id="ARBA00003159"/>
    </source>
</evidence>
<protein>
    <submittedName>
        <fullName evidence="12">Amino ABC transporter, permease, 3-TM region, His/Glu/Gln/Arg/opine family domain protein</fullName>
    </submittedName>
</protein>
<organism evidence="12 13">
    <name type="scientific">Brucella pseudogrignonensis</name>
    <dbReference type="NCBI Taxonomy" id="419475"/>
    <lineage>
        <taxon>Bacteria</taxon>
        <taxon>Pseudomonadati</taxon>
        <taxon>Pseudomonadota</taxon>
        <taxon>Alphaproteobacteria</taxon>
        <taxon>Hyphomicrobiales</taxon>
        <taxon>Brucellaceae</taxon>
        <taxon>Brucella/Ochrobactrum group</taxon>
        <taxon>Brucella</taxon>
    </lineage>
</organism>
<evidence type="ECO:0000313" key="12">
    <source>
        <dbReference type="EMBL" id="OYR23443.1"/>
    </source>
</evidence>
<dbReference type="Pfam" id="PF00528">
    <property type="entry name" value="BPD_transp_1"/>
    <property type="match status" value="1"/>
</dbReference>
<keyword evidence="4 10" id="KW-0813">Transport</keyword>
<comment type="similarity">
    <text evidence="3">Belongs to the binding-protein-dependent transport system permease family. HisMQ subfamily.</text>
</comment>
<dbReference type="KEGG" id="ops:A8A54_22860"/>
<evidence type="ECO:0000313" key="13">
    <source>
        <dbReference type="Proteomes" id="UP000216188"/>
    </source>
</evidence>
<dbReference type="OrthoDB" id="7341446at2"/>
<dbReference type="Proteomes" id="UP000216188">
    <property type="component" value="Unassembled WGS sequence"/>
</dbReference>
<dbReference type="PROSITE" id="PS50928">
    <property type="entry name" value="ABC_TM1"/>
    <property type="match status" value="1"/>
</dbReference>
<dbReference type="InterPro" id="IPR000515">
    <property type="entry name" value="MetI-like"/>
</dbReference>
<keyword evidence="8 10" id="KW-1133">Transmembrane helix</keyword>
<evidence type="ECO:0000256" key="10">
    <source>
        <dbReference type="RuleBase" id="RU363032"/>
    </source>
</evidence>
<dbReference type="EMBL" id="NNRM01000039">
    <property type="protein sequence ID" value="OYR23443.1"/>
    <property type="molecule type" value="Genomic_DNA"/>
</dbReference>
<evidence type="ECO:0000256" key="7">
    <source>
        <dbReference type="ARBA" id="ARBA00022970"/>
    </source>
</evidence>
<evidence type="ECO:0000256" key="2">
    <source>
        <dbReference type="ARBA" id="ARBA00004429"/>
    </source>
</evidence>
<dbReference type="SUPFAM" id="SSF161098">
    <property type="entry name" value="MetI-like"/>
    <property type="match status" value="1"/>
</dbReference>
<dbReference type="InterPro" id="IPR043429">
    <property type="entry name" value="ArtM/GltK/GlnP/TcyL/YhdX-like"/>
</dbReference>
<dbReference type="PANTHER" id="PTHR30614:SF20">
    <property type="entry name" value="GLUTAMINE TRANSPORT SYSTEM PERMEASE PROTEIN GLNP"/>
    <property type="match status" value="1"/>
</dbReference>
<dbReference type="NCBIfam" id="TIGR01726">
    <property type="entry name" value="HEQRo_perm_3TM"/>
    <property type="match status" value="1"/>
</dbReference>
<feature type="transmembrane region" description="Helical" evidence="10">
    <location>
        <begin position="89"/>
        <end position="108"/>
    </location>
</feature>
<evidence type="ECO:0000256" key="8">
    <source>
        <dbReference type="ARBA" id="ARBA00022989"/>
    </source>
</evidence>
<reference evidence="12 13" key="1">
    <citation type="submission" date="2017-07" db="EMBL/GenBank/DDBJ databases">
        <title>Phylogenetic study on the rhizospheric bacterium Ochrobactrum sp. A44.</title>
        <authorList>
            <person name="Krzyzanowska D.M."/>
            <person name="Ossowicki A."/>
            <person name="Rajewska M."/>
            <person name="Maciag T."/>
            <person name="Kaczynski Z."/>
            <person name="Czerwicka M."/>
            <person name="Jafra S."/>
        </authorList>
    </citation>
    <scope>NUCLEOTIDE SEQUENCE [LARGE SCALE GENOMIC DNA]</scope>
    <source>
        <strain evidence="12 13">CCUG 30717</strain>
    </source>
</reference>
<keyword evidence="6 10" id="KW-0812">Transmembrane</keyword>
<comment type="function">
    <text evidence="1">Part of the binding-protein-dependent transport system for glutamine; probably responsible for the translocation of the substrate across the membrane.</text>
</comment>
<dbReference type="GO" id="GO:0043190">
    <property type="term" value="C:ATP-binding cassette (ABC) transporter complex"/>
    <property type="evidence" value="ECO:0007669"/>
    <property type="project" value="InterPro"/>
</dbReference>
<name>A0A1A9FW19_9HYPH</name>
<keyword evidence="13" id="KW-1185">Reference proteome</keyword>
<dbReference type="GO" id="GO:0022857">
    <property type="term" value="F:transmembrane transporter activity"/>
    <property type="evidence" value="ECO:0007669"/>
    <property type="project" value="InterPro"/>
</dbReference>
<dbReference type="Gene3D" id="1.10.3720.10">
    <property type="entry name" value="MetI-like"/>
    <property type="match status" value="1"/>
</dbReference>
<feature type="transmembrane region" description="Helical" evidence="10">
    <location>
        <begin position="57"/>
        <end position="77"/>
    </location>
</feature>